<dbReference type="eggNOG" id="KOG0254">
    <property type="taxonomic scope" value="Eukaryota"/>
</dbReference>
<dbReference type="InterPro" id="IPR020846">
    <property type="entry name" value="MFS_dom"/>
</dbReference>
<dbReference type="InterPro" id="IPR005829">
    <property type="entry name" value="Sugar_transporter_CS"/>
</dbReference>
<dbReference type="PANTHER" id="PTHR48022">
    <property type="entry name" value="PLASTIDIC GLUCOSE TRANSPORTER 4"/>
    <property type="match status" value="1"/>
</dbReference>
<evidence type="ECO:0000256" key="5">
    <source>
        <dbReference type="ARBA" id="ARBA00023136"/>
    </source>
</evidence>
<evidence type="ECO:0000313" key="8">
    <source>
        <dbReference type="EMBL" id="EEY22935.1"/>
    </source>
</evidence>
<dbReference type="Gene3D" id="1.20.1250.20">
    <property type="entry name" value="MFS general substrate transporter like domains"/>
    <property type="match status" value="2"/>
</dbReference>
<dbReference type="InterPro" id="IPR005828">
    <property type="entry name" value="MFS_sugar_transport-like"/>
</dbReference>
<keyword evidence="5 6" id="KW-0472">Membrane</keyword>
<dbReference type="InterPro" id="IPR050360">
    <property type="entry name" value="MFS_Sugar_Transporters"/>
</dbReference>
<dbReference type="SUPFAM" id="SSF103473">
    <property type="entry name" value="MFS general substrate transporter"/>
    <property type="match status" value="1"/>
</dbReference>
<accession>C9SVX0</accession>
<keyword evidence="3 6" id="KW-0812">Transmembrane</keyword>
<dbReference type="Proteomes" id="UP000008698">
    <property type="component" value="Unassembled WGS sequence"/>
</dbReference>
<keyword evidence="9" id="KW-1185">Reference proteome</keyword>
<dbReference type="HOGENOM" id="CLU_001265_30_1_1"/>
<dbReference type="PROSITE" id="PS50850">
    <property type="entry name" value="MFS"/>
    <property type="match status" value="1"/>
</dbReference>
<comment type="subcellular location">
    <subcellularLocation>
        <location evidence="1">Membrane</location>
        <topology evidence="1">Multi-pass membrane protein</topology>
    </subcellularLocation>
</comment>
<dbReference type="PROSITE" id="PS00216">
    <property type="entry name" value="SUGAR_TRANSPORT_1"/>
    <property type="match status" value="1"/>
</dbReference>
<dbReference type="KEGG" id="val:VDBG_09045"/>
<dbReference type="OrthoDB" id="6612291at2759"/>
<feature type="transmembrane region" description="Helical" evidence="6">
    <location>
        <begin position="287"/>
        <end position="308"/>
    </location>
</feature>
<evidence type="ECO:0000256" key="3">
    <source>
        <dbReference type="ARBA" id="ARBA00022692"/>
    </source>
</evidence>
<evidence type="ECO:0000259" key="7">
    <source>
        <dbReference type="PROSITE" id="PS50850"/>
    </source>
</evidence>
<feature type="transmembrane region" description="Helical" evidence="6">
    <location>
        <begin position="320"/>
        <end position="345"/>
    </location>
</feature>
<dbReference type="RefSeq" id="XP_003000550.1">
    <property type="nucleotide sequence ID" value="XM_003000504.1"/>
</dbReference>
<protein>
    <submittedName>
        <fullName evidence="8">Sugar transporter</fullName>
    </submittedName>
</protein>
<evidence type="ECO:0000313" key="9">
    <source>
        <dbReference type="Proteomes" id="UP000008698"/>
    </source>
</evidence>
<proteinExistence type="inferred from homology"/>
<comment type="similarity">
    <text evidence="2">Belongs to the major facilitator superfamily. Sugar transporter (TC 2.A.1.1) family.</text>
</comment>
<evidence type="ECO:0000256" key="2">
    <source>
        <dbReference type="ARBA" id="ARBA00010992"/>
    </source>
</evidence>
<keyword evidence="8" id="KW-0762">Sugar transport</keyword>
<dbReference type="InterPro" id="IPR036259">
    <property type="entry name" value="MFS_trans_sf"/>
</dbReference>
<feature type="transmembrane region" description="Helical" evidence="6">
    <location>
        <begin position="224"/>
        <end position="246"/>
    </location>
</feature>
<dbReference type="PANTHER" id="PTHR48022:SF77">
    <property type="entry name" value="MAJOR FACILITATOR SUPERFAMILY (MFS) PROFILE DOMAIN-CONTAINING PROTEIN"/>
    <property type="match status" value="1"/>
</dbReference>
<gene>
    <name evidence="8" type="ORF">VDBG_09045</name>
</gene>
<evidence type="ECO:0000256" key="1">
    <source>
        <dbReference type="ARBA" id="ARBA00004141"/>
    </source>
</evidence>
<dbReference type="GO" id="GO:0016020">
    <property type="term" value="C:membrane"/>
    <property type="evidence" value="ECO:0007669"/>
    <property type="project" value="UniProtKB-SubCell"/>
</dbReference>
<feature type="transmembrane region" description="Helical" evidence="6">
    <location>
        <begin position="357"/>
        <end position="377"/>
    </location>
</feature>
<dbReference type="EMBL" id="DS985227">
    <property type="protein sequence ID" value="EEY22935.1"/>
    <property type="molecule type" value="Genomic_DNA"/>
</dbReference>
<feature type="domain" description="Major facilitator superfamily (MFS) profile" evidence="7">
    <location>
        <begin position="1"/>
        <end position="410"/>
    </location>
</feature>
<dbReference type="Pfam" id="PF00083">
    <property type="entry name" value="Sugar_tr"/>
    <property type="match status" value="1"/>
</dbReference>
<evidence type="ECO:0000256" key="4">
    <source>
        <dbReference type="ARBA" id="ARBA00022989"/>
    </source>
</evidence>
<feature type="transmembrane region" description="Helical" evidence="6">
    <location>
        <begin position="258"/>
        <end position="278"/>
    </location>
</feature>
<dbReference type="GeneID" id="9528257"/>
<evidence type="ECO:0000256" key="6">
    <source>
        <dbReference type="SAM" id="Phobius"/>
    </source>
</evidence>
<feature type="transmembrane region" description="Helical" evidence="6">
    <location>
        <begin position="383"/>
        <end position="406"/>
    </location>
</feature>
<organism evidence="9">
    <name type="scientific">Verticillium alfalfae (strain VaMs.102 / ATCC MYA-4576 / FGSC 10136)</name>
    <name type="common">Verticillium wilt of alfalfa</name>
    <name type="synonym">Verticillium albo-atrum</name>
    <dbReference type="NCBI Taxonomy" id="526221"/>
    <lineage>
        <taxon>Eukaryota</taxon>
        <taxon>Fungi</taxon>
        <taxon>Dikarya</taxon>
        <taxon>Ascomycota</taxon>
        <taxon>Pezizomycotina</taxon>
        <taxon>Sordariomycetes</taxon>
        <taxon>Hypocreomycetidae</taxon>
        <taxon>Glomerellales</taxon>
        <taxon>Plectosphaerellaceae</taxon>
        <taxon>Verticillium</taxon>
    </lineage>
</organism>
<reference evidence="9" key="1">
    <citation type="journal article" date="2011" name="PLoS Pathog.">
        <title>Comparative genomics yields insights into niche adaptation of plant vascular wilt pathogens.</title>
        <authorList>
            <person name="Klosterman S.J."/>
            <person name="Subbarao K.V."/>
            <person name="Kang S."/>
            <person name="Veronese P."/>
            <person name="Gold S.E."/>
            <person name="Thomma B.P.H.J."/>
            <person name="Chen Z."/>
            <person name="Henrissat B."/>
            <person name="Lee Y.-H."/>
            <person name="Park J."/>
            <person name="Garcia-Pedrajas M.D."/>
            <person name="Barbara D.J."/>
            <person name="Anchieta A."/>
            <person name="de Jonge R."/>
            <person name="Santhanam P."/>
            <person name="Maruthachalam K."/>
            <person name="Atallah Z."/>
            <person name="Amyotte S.G."/>
            <person name="Paz Z."/>
            <person name="Inderbitzin P."/>
            <person name="Hayes R.J."/>
            <person name="Heiman D.I."/>
            <person name="Young S."/>
            <person name="Zeng Q."/>
            <person name="Engels R."/>
            <person name="Galagan J."/>
            <person name="Cuomo C.A."/>
            <person name="Dobinson K.F."/>
            <person name="Ma L.-J."/>
        </authorList>
    </citation>
    <scope>NUCLEOTIDE SEQUENCE [LARGE SCALE GENOMIC DNA]</scope>
    <source>
        <strain evidence="9">VaMs.102 / ATCC MYA-4576 / FGSC 10136</strain>
    </source>
</reference>
<dbReference type="GO" id="GO:0005351">
    <property type="term" value="F:carbohydrate:proton symporter activity"/>
    <property type="evidence" value="ECO:0007669"/>
    <property type="project" value="TreeGrafter"/>
</dbReference>
<keyword evidence="4 6" id="KW-1133">Transmembrane helix</keyword>
<keyword evidence="8" id="KW-0813">Transport</keyword>
<dbReference type="AlphaFoldDB" id="C9SVX0"/>
<name>C9SVX0_VERA1</name>
<sequence length="449" mass="49342">MFMLSNHYIVKHFNKTLALSSLVIAISTLNYGFDNNGYTTTQAMEPFIRHFGSFDTRTGKYELPTAWLSMFNSLNYIGFAFGPFWLFGLVNMIADGNLGVVLGSLISERWGRRWCMFSMSGHAVVCAVIAVTSTTREQIMAARVLNFPMIVMSTVWLIPESPRWLLTKGEVGKAHGALLRLRSGTLSPEEIESEFADLQLALQMEKEQGRYIEIFQGINRKRTAIIVALNFLQQATGQAFAGSYGAIFVRSIGTVNPFNMTIINASVNLLMCGVSLFLNDRVGRRPLLMAGAAWQAAAIITMGGLGTISNPSVAVKKATVAMLPLFGGGFCLGWAPLVYVVTTEVTSLHLRDASQRTAAIVNVVTAFAVNFSIPYLLFDPANLGSRLGFIFGAVAVVSVCFTWLFVPECKGKSLEQIDLMFNQGVPLRRFGSYKPADVEFVEVEAKHDD</sequence>